<evidence type="ECO:0000313" key="3">
    <source>
        <dbReference type="Proteomes" id="UP001165060"/>
    </source>
</evidence>
<evidence type="ECO:0000313" key="2">
    <source>
        <dbReference type="EMBL" id="GMI30280.1"/>
    </source>
</evidence>
<accession>A0ABQ6MPI2</accession>
<protein>
    <submittedName>
        <fullName evidence="2">Uncharacterized protein</fullName>
    </submittedName>
</protein>
<organism evidence="2 3">
    <name type="scientific">Tetraparma gracilis</name>
    <dbReference type="NCBI Taxonomy" id="2962635"/>
    <lineage>
        <taxon>Eukaryota</taxon>
        <taxon>Sar</taxon>
        <taxon>Stramenopiles</taxon>
        <taxon>Ochrophyta</taxon>
        <taxon>Bolidophyceae</taxon>
        <taxon>Parmales</taxon>
        <taxon>Triparmaceae</taxon>
        <taxon>Tetraparma</taxon>
    </lineage>
</organism>
<gene>
    <name evidence="2" type="ORF">TeGR_g4983</name>
</gene>
<proteinExistence type="predicted"/>
<name>A0ABQ6MPI2_9STRA</name>
<dbReference type="EMBL" id="BRYB01001646">
    <property type="protein sequence ID" value="GMI30280.1"/>
    <property type="molecule type" value="Genomic_DNA"/>
</dbReference>
<reference evidence="2 3" key="1">
    <citation type="journal article" date="2023" name="Commun. Biol.">
        <title>Genome analysis of Parmales, the sister group of diatoms, reveals the evolutionary specialization of diatoms from phago-mixotrophs to photoautotrophs.</title>
        <authorList>
            <person name="Ban H."/>
            <person name="Sato S."/>
            <person name="Yoshikawa S."/>
            <person name="Yamada K."/>
            <person name="Nakamura Y."/>
            <person name="Ichinomiya M."/>
            <person name="Sato N."/>
            <person name="Blanc-Mathieu R."/>
            <person name="Endo H."/>
            <person name="Kuwata A."/>
            <person name="Ogata H."/>
        </authorList>
    </citation>
    <scope>NUCLEOTIDE SEQUENCE [LARGE SCALE GENOMIC DNA]</scope>
</reference>
<keyword evidence="3" id="KW-1185">Reference proteome</keyword>
<comment type="caution">
    <text evidence="2">The sequence shown here is derived from an EMBL/GenBank/DDBJ whole genome shotgun (WGS) entry which is preliminary data.</text>
</comment>
<sequence>MRRLSLLAPRLPLHFSCPAPPPPSQPFSTGAANPRSPLAAFLNRGVDSGAVRPLRGPPAGLADPSRAGAAGDSSAGTSGGPPRRGRGAPRRPAPAGGGGAPGKKERTWRPSERKQLLMDRNREILAQPSAAALLRFTSLHGHDYNNVNWASALKALSSFPPPALRALLSRPSSPREPSYDAAALAADALSFVRWKSGRPGIAVQVGPRQLTQMASSLTSLAALSVGSASRDRLLPLAGELLGLLDASAPELLPRCTAQQVALLACAFARAGERPDLFLACLDDGPEAAAAAGKFKGDATLSEAVSFLWACATLKTPPPRRLYDETYTAEFHERLFSSLQPKSVATYLWSLSSLSLPSPAYSLLLSSPSLPALLSAANPLDVSQLCHAYSSRGLPASPLHSLLPPLADSLLSRGNAQTTAVILSSLRRPPPKNPAPALAFLSRLDSHPPPSVFSRGTARHVAAALHSLALLQRLSPAPACPRFLAGLAEAAPELLRGAGPGHLGRACAAVSLFPSSAPLAGVLDAVEEPANYLLLRDGAGPRDLAAVLGALVGRGRGDDVQGGVLSGVNIVDSLWHVACERLVLCDSSSARGGALPPFRGEWVAAMKGVAVMAEERGKKLAVDAAQFEDRSPGMEERARELAEEIERATAPPLSQQHASLADDDGDGAGDGGWVAGLLEGVKSKLQLGLEIEKDQDSPLY</sequence>
<evidence type="ECO:0000256" key="1">
    <source>
        <dbReference type="SAM" id="MobiDB-lite"/>
    </source>
</evidence>
<feature type="region of interest" description="Disordered" evidence="1">
    <location>
        <begin position="647"/>
        <end position="672"/>
    </location>
</feature>
<feature type="compositionally biased region" description="Basic and acidic residues" evidence="1">
    <location>
        <begin position="102"/>
        <end position="111"/>
    </location>
</feature>
<feature type="region of interest" description="Disordered" evidence="1">
    <location>
        <begin position="12"/>
        <end position="111"/>
    </location>
</feature>
<dbReference type="Proteomes" id="UP001165060">
    <property type="component" value="Unassembled WGS sequence"/>
</dbReference>
<feature type="compositionally biased region" description="Low complexity" evidence="1">
    <location>
        <begin position="62"/>
        <end position="76"/>
    </location>
</feature>